<dbReference type="InterPro" id="IPR050846">
    <property type="entry name" value="TLCD"/>
</dbReference>
<keyword evidence="8" id="KW-1185">Reference proteome</keyword>
<dbReference type="GO" id="GO:0071709">
    <property type="term" value="P:membrane assembly"/>
    <property type="evidence" value="ECO:0007669"/>
    <property type="project" value="TreeGrafter"/>
</dbReference>
<dbReference type="InterPro" id="IPR006634">
    <property type="entry name" value="TLC-dom"/>
</dbReference>
<keyword evidence="3 6" id="KW-1133">Transmembrane helix</keyword>
<dbReference type="PROSITE" id="PS50922">
    <property type="entry name" value="TLC"/>
    <property type="match status" value="1"/>
</dbReference>
<dbReference type="RefSeq" id="XP_022338204.1">
    <property type="nucleotide sequence ID" value="XM_022482496.1"/>
</dbReference>
<dbReference type="GO" id="GO:0055091">
    <property type="term" value="P:phospholipid homeostasis"/>
    <property type="evidence" value="ECO:0007669"/>
    <property type="project" value="TreeGrafter"/>
</dbReference>
<comment type="subcellular location">
    <subcellularLocation>
        <location evidence="1">Membrane</location>
        <topology evidence="1">Multi-pass membrane protein</topology>
    </subcellularLocation>
</comment>
<dbReference type="Proteomes" id="UP000694844">
    <property type="component" value="Chromosome 5"/>
</dbReference>
<dbReference type="AlphaFoldDB" id="A0A8B8EEV9"/>
<proteinExistence type="predicted"/>
<evidence type="ECO:0000256" key="4">
    <source>
        <dbReference type="ARBA" id="ARBA00023136"/>
    </source>
</evidence>
<dbReference type="Pfam" id="PF03798">
    <property type="entry name" value="TRAM_LAG1_CLN8"/>
    <property type="match status" value="1"/>
</dbReference>
<keyword evidence="4 5" id="KW-0472">Membrane</keyword>
<dbReference type="GO" id="GO:0007009">
    <property type="term" value="P:plasma membrane organization"/>
    <property type="evidence" value="ECO:0007669"/>
    <property type="project" value="TreeGrafter"/>
</dbReference>
<keyword evidence="2 5" id="KW-0812">Transmembrane</keyword>
<feature type="transmembrane region" description="Helical" evidence="6">
    <location>
        <begin position="191"/>
        <end position="213"/>
    </location>
</feature>
<sequence>MDTVTRNFSSTMASDSDAGNNLETVDVRYGYVMIFSTIFVFYSLNNYVAPCFGTPKSVRDDPWRWRNLFISWIHGMIAGIWNILCFVLYPEIFDDLIEHINYFTYMLVAFSTGYFLYDSIDMFLNNRLKSNWEVTLHHIAVTSMFWSNVHRGSCIGYNCVALMAEINSFFLHSRKLLQMLQIGFDHWCYRVVTYLNLITFVSCRGFSVCRIFYGMYTEPSRVPTLFYFCLSLSMIVMSVINVVLFWRLFKSDILKPQKQQAKLNGNHNSFYRKDE</sequence>
<feature type="domain" description="TLC" evidence="7">
    <location>
        <begin position="60"/>
        <end position="257"/>
    </location>
</feature>
<dbReference type="GeneID" id="111133812"/>
<dbReference type="PANTHER" id="PTHR13439">
    <property type="entry name" value="CT120 PROTEIN"/>
    <property type="match status" value="1"/>
</dbReference>
<evidence type="ECO:0000313" key="8">
    <source>
        <dbReference type="Proteomes" id="UP000694844"/>
    </source>
</evidence>
<evidence type="ECO:0000259" key="7">
    <source>
        <dbReference type="PROSITE" id="PS50922"/>
    </source>
</evidence>
<dbReference type="SMART" id="SM00724">
    <property type="entry name" value="TLC"/>
    <property type="match status" value="1"/>
</dbReference>
<feature type="transmembrane region" description="Helical" evidence="6">
    <location>
        <begin position="69"/>
        <end position="90"/>
    </location>
</feature>
<feature type="transmembrane region" description="Helical" evidence="6">
    <location>
        <begin position="102"/>
        <end position="120"/>
    </location>
</feature>
<evidence type="ECO:0000313" key="9">
    <source>
        <dbReference type="RefSeq" id="XP_022338204.1"/>
    </source>
</evidence>
<dbReference type="KEGG" id="cvn:111133812"/>
<evidence type="ECO:0000256" key="6">
    <source>
        <dbReference type="SAM" id="Phobius"/>
    </source>
</evidence>
<reference evidence="9" key="1">
    <citation type="submission" date="2025-08" db="UniProtKB">
        <authorList>
            <consortium name="RefSeq"/>
        </authorList>
    </citation>
    <scope>IDENTIFICATION</scope>
    <source>
        <tissue evidence="9">Whole sample</tissue>
    </source>
</reference>
<name>A0A8B8EEV9_CRAVI</name>
<accession>A0A8B8EEV9</accession>
<dbReference type="GO" id="GO:0097035">
    <property type="term" value="P:regulation of membrane lipid distribution"/>
    <property type="evidence" value="ECO:0007669"/>
    <property type="project" value="TreeGrafter"/>
</dbReference>
<evidence type="ECO:0000256" key="5">
    <source>
        <dbReference type="PROSITE-ProRule" id="PRU00205"/>
    </source>
</evidence>
<evidence type="ECO:0000256" key="3">
    <source>
        <dbReference type="ARBA" id="ARBA00022989"/>
    </source>
</evidence>
<dbReference type="OrthoDB" id="10266980at2759"/>
<dbReference type="PANTHER" id="PTHR13439:SF4">
    <property type="entry name" value="TLC DOMAIN-CONTAINING PROTEIN"/>
    <property type="match status" value="1"/>
</dbReference>
<gene>
    <name evidence="9" type="primary">LOC111133812</name>
</gene>
<evidence type="ECO:0000256" key="2">
    <source>
        <dbReference type="ARBA" id="ARBA00022692"/>
    </source>
</evidence>
<evidence type="ECO:0000256" key="1">
    <source>
        <dbReference type="ARBA" id="ARBA00004141"/>
    </source>
</evidence>
<feature type="transmembrane region" description="Helical" evidence="6">
    <location>
        <begin position="225"/>
        <end position="249"/>
    </location>
</feature>
<feature type="transmembrane region" description="Helical" evidence="6">
    <location>
        <begin position="29"/>
        <end position="48"/>
    </location>
</feature>
<organism evidence="8 9">
    <name type="scientific">Crassostrea virginica</name>
    <name type="common">Eastern oyster</name>
    <dbReference type="NCBI Taxonomy" id="6565"/>
    <lineage>
        <taxon>Eukaryota</taxon>
        <taxon>Metazoa</taxon>
        <taxon>Spiralia</taxon>
        <taxon>Lophotrochozoa</taxon>
        <taxon>Mollusca</taxon>
        <taxon>Bivalvia</taxon>
        <taxon>Autobranchia</taxon>
        <taxon>Pteriomorphia</taxon>
        <taxon>Ostreida</taxon>
        <taxon>Ostreoidea</taxon>
        <taxon>Ostreidae</taxon>
        <taxon>Crassostrea</taxon>
    </lineage>
</organism>
<dbReference type="GO" id="GO:0005886">
    <property type="term" value="C:plasma membrane"/>
    <property type="evidence" value="ECO:0007669"/>
    <property type="project" value="TreeGrafter"/>
</dbReference>
<protein>
    <submittedName>
        <fullName evidence="9">TLC domain-containing protein 2-like</fullName>
    </submittedName>
</protein>